<dbReference type="EMBL" id="JAEQNC010000016">
    <property type="protein sequence ID" value="MBL0374842.1"/>
    <property type="molecule type" value="Genomic_DNA"/>
</dbReference>
<proteinExistence type="predicted"/>
<organism evidence="1 2">
    <name type="scientific">Rhizobium setariae</name>
    <dbReference type="NCBI Taxonomy" id="2801340"/>
    <lineage>
        <taxon>Bacteria</taxon>
        <taxon>Pseudomonadati</taxon>
        <taxon>Pseudomonadota</taxon>
        <taxon>Alphaproteobacteria</taxon>
        <taxon>Hyphomicrobiales</taxon>
        <taxon>Rhizobiaceae</taxon>
        <taxon>Rhizobium/Agrobacterium group</taxon>
        <taxon>Rhizobium</taxon>
    </lineage>
</organism>
<dbReference type="InterPro" id="IPR046163">
    <property type="entry name" value="DUF6165"/>
</dbReference>
<evidence type="ECO:0000313" key="1">
    <source>
        <dbReference type="EMBL" id="MBL0374842.1"/>
    </source>
</evidence>
<evidence type="ECO:0000313" key="2">
    <source>
        <dbReference type="Proteomes" id="UP000633219"/>
    </source>
</evidence>
<keyword evidence="2" id="KW-1185">Reference proteome</keyword>
<dbReference type="RefSeq" id="WP_201663393.1">
    <property type="nucleotide sequence ID" value="NZ_JAEQNC010000016.1"/>
</dbReference>
<gene>
    <name evidence="1" type="ORF">JJB09_22775</name>
</gene>
<dbReference type="Pfam" id="PF19662">
    <property type="entry name" value="DUF6165"/>
    <property type="match status" value="1"/>
</dbReference>
<dbReference type="Proteomes" id="UP000633219">
    <property type="component" value="Unassembled WGS sequence"/>
</dbReference>
<dbReference type="AlphaFoldDB" id="A0A937CRM0"/>
<protein>
    <submittedName>
        <fullName evidence="1">Uncharacterized protein</fullName>
    </submittedName>
</protein>
<accession>A0A937CRM0</accession>
<sequence length="129" mass="14608">MIEVPVSWGELVDKITILQIKSARMRDEGKLANVRKELALLGEKLGVNSENPEVKKLTGDLYTVNAALWDIEDDIRDYENAGDFGDKFVSLARSVYITNDKRAELKRQVNLVLGSGLMEEKSYQSYKIQ</sequence>
<name>A0A937CRM0_9HYPH</name>
<reference evidence="1" key="1">
    <citation type="submission" date="2021-01" db="EMBL/GenBank/DDBJ databases">
        <title>Rhizobium sp. strain KVB221 16S ribosomal RNA gene Genome sequencing and assembly.</title>
        <authorList>
            <person name="Kang M."/>
        </authorList>
    </citation>
    <scope>NUCLEOTIDE SEQUENCE</scope>
    <source>
        <strain evidence="1">KVB221</strain>
    </source>
</reference>
<comment type="caution">
    <text evidence="1">The sequence shown here is derived from an EMBL/GenBank/DDBJ whole genome shotgun (WGS) entry which is preliminary data.</text>
</comment>